<accession>A0ABX3I5Y3</accession>
<comment type="caution">
    <text evidence="2">The sequence shown here is derived from an EMBL/GenBank/DDBJ whole genome shotgun (WGS) entry which is preliminary data.</text>
</comment>
<sequence length="94" mass="10907">MFHKKQIDKLLGENKEELNKKFGSGFIAVFYISILLSICTFFIEYKYFLIVLFAPTIIVMLINPPFSGKKGVFRFIAGLYLLLLALATYFWLQV</sequence>
<feature type="transmembrane region" description="Helical" evidence="1">
    <location>
        <begin position="21"/>
        <end position="43"/>
    </location>
</feature>
<keyword evidence="1" id="KW-0472">Membrane</keyword>
<organism evidence="2 3">
    <name type="scientific">Bacillus haynesii</name>
    <dbReference type="NCBI Taxonomy" id="1925021"/>
    <lineage>
        <taxon>Bacteria</taxon>
        <taxon>Bacillati</taxon>
        <taxon>Bacillota</taxon>
        <taxon>Bacilli</taxon>
        <taxon>Bacillales</taxon>
        <taxon>Bacillaceae</taxon>
        <taxon>Bacillus</taxon>
    </lineage>
</organism>
<dbReference type="Proteomes" id="UP000187046">
    <property type="component" value="Unassembled WGS sequence"/>
</dbReference>
<keyword evidence="2" id="KW-0808">Transferase</keyword>
<keyword evidence="1" id="KW-1133">Transmembrane helix</keyword>
<dbReference type="GO" id="GO:0008168">
    <property type="term" value="F:methyltransferase activity"/>
    <property type="evidence" value="ECO:0007669"/>
    <property type="project" value="UniProtKB-KW"/>
</dbReference>
<evidence type="ECO:0000313" key="3">
    <source>
        <dbReference type="Proteomes" id="UP000187046"/>
    </source>
</evidence>
<evidence type="ECO:0000313" key="2">
    <source>
        <dbReference type="EMBL" id="OMI28806.1"/>
    </source>
</evidence>
<keyword evidence="1" id="KW-0812">Transmembrane</keyword>
<dbReference type="RefSeq" id="WP_076790057.1">
    <property type="nucleotide sequence ID" value="NZ_MRBL01000006.1"/>
</dbReference>
<reference evidence="2 3" key="1">
    <citation type="submission" date="2016-12" db="EMBL/GenBank/DDBJ databases">
        <title>Bacillus phylogenomics.</title>
        <authorList>
            <person name="Dunlap C."/>
        </authorList>
    </citation>
    <scope>NUCLEOTIDE SEQUENCE [LARGE SCALE GENOMIC DNA]</scope>
    <source>
        <strain evidence="2 3">NRRL B-41327</strain>
    </source>
</reference>
<protein>
    <submittedName>
        <fullName evidence="2">Methyltransferase</fullName>
    </submittedName>
</protein>
<name>A0ABX3I5Y3_9BACI</name>
<feature type="transmembrane region" description="Helical" evidence="1">
    <location>
        <begin position="49"/>
        <end position="66"/>
    </location>
</feature>
<gene>
    <name evidence="2" type="ORF">BTA31_06580</name>
</gene>
<proteinExistence type="predicted"/>
<feature type="transmembrane region" description="Helical" evidence="1">
    <location>
        <begin position="73"/>
        <end position="92"/>
    </location>
</feature>
<evidence type="ECO:0000256" key="1">
    <source>
        <dbReference type="SAM" id="Phobius"/>
    </source>
</evidence>
<keyword evidence="2" id="KW-0489">Methyltransferase</keyword>
<dbReference type="GO" id="GO:0032259">
    <property type="term" value="P:methylation"/>
    <property type="evidence" value="ECO:0007669"/>
    <property type="project" value="UniProtKB-KW"/>
</dbReference>
<keyword evidence="3" id="KW-1185">Reference proteome</keyword>
<dbReference type="EMBL" id="MRBL01000006">
    <property type="protein sequence ID" value="OMI28806.1"/>
    <property type="molecule type" value="Genomic_DNA"/>
</dbReference>